<gene>
    <name evidence="4" type="ORF">FUA26_03055</name>
</gene>
<evidence type="ECO:0000256" key="2">
    <source>
        <dbReference type="SAM" id="SignalP"/>
    </source>
</evidence>
<dbReference type="AlphaFoldDB" id="A0A5C7B4I6"/>
<reference evidence="5" key="1">
    <citation type="submission" date="2019-08" db="EMBL/GenBank/DDBJ databases">
        <title>Seonamhaeicola sediminis sp. nov., isolated from marine sediment.</title>
        <authorList>
            <person name="Cao W.R."/>
        </authorList>
    </citation>
    <scope>NUCLEOTIDE SEQUENCE [LARGE SCALE GENOMIC DNA]</scope>
    <source>
        <strain evidence="5">Gy8</strain>
    </source>
</reference>
<dbReference type="EMBL" id="VOSC01000012">
    <property type="protein sequence ID" value="TXE12792.1"/>
    <property type="molecule type" value="Genomic_DNA"/>
</dbReference>
<dbReference type="NCBIfam" id="TIGR04183">
    <property type="entry name" value="Por_Secre_tail"/>
    <property type="match status" value="1"/>
</dbReference>
<evidence type="ECO:0000259" key="3">
    <source>
        <dbReference type="Pfam" id="PF18962"/>
    </source>
</evidence>
<dbReference type="OrthoDB" id="1081439at2"/>
<dbReference type="Proteomes" id="UP000321790">
    <property type="component" value="Unassembled WGS sequence"/>
</dbReference>
<dbReference type="Pfam" id="PF18962">
    <property type="entry name" value="Por_Secre_tail"/>
    <property type="match status" value="1"/>
</dbReference>
<dbReference type="RefSeq" id="WP_147131409.1">
    <property type="nucleotide sequence ID" value="NZ_VOSC01000012.1"/>
</dbReference>
<keyword evidence="5" id="KW-1185">Reference proteome</keyword>
<evidence type="ECO:0000313" key="5">
    <source>
        <dbReference type="Proteomes" id="UP000321790"/>
    </source>
</evidence>
<comment type="caution">
    <text evidence="4">The sequence shown here is derived from an EMBL/GenBank/DDBJ whole genome shotgun (WGS) entry which is preliminary data.</text>
</comment>
<feature type="chain" id="PRO_5022857224" evidence="2">
    <location>
        <begin position="20"/>
        <end position="326"/>
    </location>
</feature>
<dbReference type="InterPro" id="IPR026444">
    <property type="entry name" value="Secre_tail"/>
</dbReference>
<feature type="domain" description="Secretion system C-terminal sorting" evidence="3">
    <location>
        <begin position="256"/>
        <end position="324"/>
    </location>
</feature>
<protein>
    <submittedName>
        <fullName evidence="4">T9SS type A sorting domain-containing protein</fullName>
    </submittedName>
</protein>
<sequence>MKKYILLCILVFFSSIAIGQNISNAEYFFNTDPGIGNGNALSVNANTGTLTQTFSIPTNTLPEGFHSLYVRTQLSSGSWSMYDKQLFYLKNVITGNIAAAEYFFNTDPGVGNGTVLSVDSNSGVLNQVFNIPTGSLPEGFHSFYLRTQDTNGTWSLYDRQIIYIKEFDFSLHQVTNAEYFIDTDPGVGNGTQVAFGDASQNTQALNINTTGLAEGEHVFYVRVQDTNGDWSIYDTALFNIDNSLSTETSLLKNISLYPSPFKNHVNINVPSNTNIKAIKIYNTLGKTVFSTIKNTKTLELHQLKSGMYILNLQTNVGNASFKIIKK</sequence>
<accession>A0A5C7B4I6</accession>
<keyword evidence="1 2" id="KW-0732">Signal</keyword>
<feature type="signal peptide" evidence="2">
    <location>
        <begin position="1"/>
        <end position="19"/>
    </location>
</feature>
<evidence type="ECO:0000313" key="4">
    <source>
        <dbReference type="EMBL" id="TXE12792.1"/>
    </source>
</evidence>
<proteinExistence type="predicted"/>
<name>A0A5C7B4I6_9FLAO</name>
<evidence type="ECO:0000256" key="1">
    <source>
        <dbReference type="ARBA" id="ARBA00022729"/>
    </source>
</evidence>
<organism evidence="4 5">
    <name type="scientific">Seonamhaeicola algicola</name>
    <dbReference type="NCBI Taxonomy" id="1719036"/>
    <lineage>
        <taxon>Bacteria</taxon>
        <taxon>Pseudomonadati</taxon>
        <taxon>Bacteroidota</taxon>
        <taxon>Flavobacteriia</taxon>
        <taxon>Flavobacteriales</taxon>
        <taxon>Flavobacteriaceae</taxon>
    </lineage>
</organism>